<evidence type="ECO:0000313" key="3">
    <source>
        <dbReference type="Proteomes" id="UP000823388"/>
    </source>
</evidence>
<dbReference type="Proteomes" id="UP000823388">
    <property type="component" value="Chromosome 8K"/>
</dbReference>
<dbReference type="PANTHER" id="PTHR47975:SF26">
    <property type="entry name" value="PROTEIN KINASE DOMAIN-CONTAINING PROTEIN"/>
    <property type="match status" value="1"/>
</dbReference>
<dbReference type="Pfam" id="PF07714">
    <property type="entry name" value="PK_Tyr_Ser-Thr"/>
    <property type="match status" value="1"/>
</dbReference>
<dbReference type="PROSITE" id="PS50011">
    <property type="entry name" value="PROTEIN_KINASE_DOM"/>
    <property type="match status" value="1"/>
</dbReference>
<dbReference type="Gene3D" id="1.10.510.10">
    <property type="entry name" value="Transferase(Phosphotransferase) domain 1"/>
    <property type="match status" value="1"/>
</dbReference>
<dbReference type="InterPro" id="IPR001245">
    <property type="entry name" value="Ser-Thr/Tyr_kinase_cat_dom"/>
</dbReference>
<dbReference type="InterPro" id="IPR000719">
    <property type="entry name" value="Prot_kinase_dom"/>
</dbReference>
<name>A0A8T0PL17_PANVG</name>
<protein>
    <recommendedName>
        <fullName evidence="1">Protein kinase domain-containing protein</fullName>
    </recommendedName>
</protein>
<dbReference type="Gene3D" id="3.30.200.20">
    <property type="entry name" value="Phosphorylase Kinase, domain 1"/>
    <property type="match status" value="1"/>
</dbReference>
<dbReference type="GO" id="GO:0005524">
    <property type="term" value="F:ATP binding"/>
    <property type="evidence" value="ECO:0007669"/>
    <property type="project" value="InterPro"/>
</dbReference>
<dbReference type="GO" id="GO:0004672">
    <property type="term" value="F:protein kinase activity"/>
    <property type="evidence" value="ECO:0007669"/>
    <property type="project" value="InterPro"/>
</dbReference>
<keyword evidence="3" id="KW-1185">Reference proteome</keyword>
<proteinExistence type="predicted"/>
<evidence type="ECO:0000313" key="2">
    <source>
        <dbReference type="EMBL" id="KAG2561299.1"/>
    </source>
</evidence>
<sequence>MTSLQTQESLASTLPTNLPATFMKEITADFSSERELGRSVFGIVYKGVLPETEGNRMIAVKRLAENSPVPAGKTFETEVTNLMALKHRNKVVQHNGRYVIVDVIESCLCYKYLPKGSLDKHLYADTTSLNWDTRFKIIKGICEGLHFLHKELDGPLVHMNLVPSSIWLDDNWVPKIADFGLSRLFGQEQTRMYTVNVKGYNGYMAPEYLYRGEISTMSDIYSLGMLILEITTGEKNCGYSEDRSARNFVSNVHQNWNTNEQIIHKYPSLDSNGLQQVNACILIGLKCVEAERNKRPSIVDIVEKLNGKRVPIFDQASTSQER</sequence>
<dbReference type="FunFam" id="1.10.510.10:FF:000625">
    <property type="entry name" value="Cysteine-rich receptor-like protein kinase 6"/>
    <property type="match status" value="1"/>
</dbReference>
<dbReference type="AlphaFoldDB" id="A0A8T0PL17"/>
<feature type="domain" description="Protein kinase" evidence="1">
    <location>
        <begin position="30"/>
        <end position="313"/>
    </location>
</feature>
<dbReference type="PIRSF" id="PIRSF000654">
    <property type="entry name" value="Integrin-linked_kinase"/>
    <property type="match status" value="1"/>
</dbReference>
<dbReference type="SUPFAM" id="SSF56112">
    <property type="entry name" value="Protein kinase-like (PK-like)"/>
    <property type="match status" value="1"/>
</dbReference>
<evidence type="ECO:0000259" key="1">
    <source>
        <dbReference type="PROSITE" id="PS50011"/>
    </source>
</evidence>
<comment type="caution">
    <text evidence="2">The sequence shown here is derived from an EMBL/GenBank/DDBJ whole genome shotgun (WGS) entry which is preliminary data.</text>
</comment>
<gene>
    <name evidence="2" type="ORF">PVAP13_8KG153100</name>
</gene>
<accession>A0A8T0PL17</accession>
<dbReference type="InterPro" id="IPR011009">
    <property type="entry name" value="Kinase-like_dom_sf"/>
</dbReference>
<reference evidence="2" key="1">
    <citation type="submission" date="2020-05" db="EMBL/GenBank/DDBJ databases">
        <title>WGS assembly of Panicum virgatum.</title>
        <authorList>
            <person name="Lovell J.T."/>
            <person name="Jenkins J."/>
            <person name="Shu S."/>
            <person name="Juenger T.E."/>
            <person name="Schmutz J."/>
        </authorList>
    </citation>
    <scope>NUCLEOTIDE SEQUENCE</scope>
    <source>
        <strain evidence="2">AP13</strain>
    </source>
</reference>
<organism evidence="2 3">
    <name type="scientific">Panicum virgatum</name>
    <name type="common">Blackwell switchgrass</name>
    <dbReference type="NCBI Taxonomy" id="38727"/>
    <lineage>
        <taxon>Eukaryota</taxon>
        <taxon>Viridiplantae</taxon>
        <taxon>Streptophyta</taxon>
        <taxon>Embryophyta</taxon>
        <taxon>Tracheophyta</taxon>
        <taxon>Spermatophyta</taxon>
        <taxon>Magnoliopsida</taxon>
        <taxon>Liliopsida</taxon>
        <taxon>Poales</taxon>
        <taxon>Poaceae</taxon>
        <taxon>PACMAD clade</taxon>
        <taxon>Panicoideae</taxon>
        <taxon>Panicodae</taxon>
        <taxon>Paniceae</taxon>
        <taxon>Panicinae</taxon>
        <taxon>Panicum</taxon>
        <taxon>Panicum sect. Hiantes</taxon>
    </lineage>
</organism>
<dbReference type="PANTHER" id="PTHR47975">
    <property type="entry name" value="S-LOCUS LECTIN KINASE FAMILY PROTEIN"/>
    <property type="match status" value="1"/>
</dbReference>
<dbReference type="EMBL" id="CM029051">
    <property type="protein sequence ID" value="KAG2561299.1"/>
    <property type="molecule type" value="Genomic_DNA"/>
</dbReference>